<keyword evidence="8" id="KW-1185">Reference proteome</keyword>
<dbReference type="GO" id="GO:0003677">
    <property type="term" value="F:DNA binding"/>
    <property type="evidence" value="ECO:0007669"/>
    <property type="project" value="UniProtKB-KW"/>
</dbReference>
<dbReference type="Proteomes" id="UP000758856">
    <property type="component" value="Unassembled WGS sequence"/>
</dbReference>
<dbReference type="PANTHER" id="PTHR30363:SF4">
    <property type="entry name" value="GLYCEROL-3-PHOSPHATE REGULON REPRESSOR"/>
    <property type="match status" value="1"/>
</dbReference>
<gene>
    <name evidence="6" type="ORF">GCM10008170_16410</name>
    <name evidence="7" type="ORF">JOD31_000541</name>
</gene>
<evidence type="ECO:0000313" key="6">
    <source>
        <dbReference type="EMBL" id="GLK55622.1"/>
    </source>
</evidence>
<keyword evidence="2" id="KW-0805">Transcription regulation</keyword>
<dbReference type="GO" id="GO:0003700">
    <property type="term" value="F:DNA-binding transcription factor activity"/>
    <property type="evidence" value="ECO:0007669"/>
    <property type="project" value="InterPro"/>
</dbReference>
<feature type="domain" description="HTH deoR-type" evidence="5">
    <location>
        <begin position="5"/>
        <end position="60"/>
    </location>
</feature>
<dbReference type="EMBL" id="BSFF01000002">
    <property type="protein sequence ID" value="GLK55622.1"/>
    <property type="molecule type" value="Genomic_DNA"/>
</dbReference>
<evidence type="ECO:0000313" key="8">
    <source>
        <dbReference type="Proteomes" id="UP000758856"/>
    </source>
</evidence>
<dbReference type="EMBL" id="JAFBCY010000001">
    <property type="protein sequence ID" value="MBM7850329.1"/>
    <property type="molecule type" value="Genomic_DNA"/>
</dbReference>
<evidence type="ECO:0000313" key="7">
    <source>
        <dbReference type="EMBL" id="MBM7850329.1"/>
    </source>
</evidence>
<dbReference type="InterPro" id="IPR036388">
    <property type="entry name" value="WH-like_DNA-bd_sf"/>
</dbReference>
<dbReference type="PANTHER" id="PTHR30363">
    <property type="entry name" value="HTH-TYPE TRANSCRIPTIONAL REGULATOR SRLR-RELATED"/>
    <property type="match status" value="1"/>
</dbReference>
<dbReference type="InterPro" id="IPR036390">
    <property type="entry name" value="WH_DNA-bd_sf"/>
</dbReference>
<dbReference type="SMART" id="SM00420">
    <property type="entry name" value="HTH_DEOR"/>
    <property type="match status" value="1"/>
</dbReference>
<reference evidence="6" key="1">
    <citation type="journal article" date="2014" name="Int. J. Syst. Evol. Microbiol.">
        <title>Complete genome sequence of Corynebacterium casei LMG S-19264T (=DSM 44701T), isolated from a smear-ripened cheese.</title>
        <authorList>
            <consortium name="US DOE Joint Genome Institute (JGI-PGF)"/>
            <person name="Walter F."/>
            <person name="Albersmeier A."/>
            <person name="Kalinowski J."/>
            <person name="Ruckert C."/>
        </authorList>
    </citation>
    <scope>NUCLEOTIDE SEQUENCE</scope>
    <source>
        <strain evidence="6">VKM B-1606</strain>
    </source>
</reference>
<dbReference type="Gene3D" id="3.40.50.1360">
    <property type="match status" value="1"/>
</dbReference>
<dbReference type="Pfam" id="PF08220">
    <property type="entry name" value="HTH_DeoR"/>
    <property type="match status" value="1"/>
</dbReference>
<keyword evidence="3" id="KW-0238">DNA-binding</keyword>
<dbReference type="InterPro" id="IPR014036">
    <property type="entry name" value="DeoR-like_C"/>
</dbReference>
<dbReference type="SUPFAM" id="SSF46785">
    <property type="entry name" value="Winged helix' DNA-binding domain"/>
    <property type="match status" value="1"/>
</dbReference>
<sequence>MKLTKAARHEEILAQITQQPSLRVADLAGRLRVSTETIRRDLDELTDQGLVNRTYGGAVPMRGAEPSVGERHGLFVAERERIARAASARIKPGALVMIGSGATTTHVARRIAVEHKGLTVVTHSFSVATVLSLNPTITVLMAPGNYLASEGATVGVHAARFLHDFSADLAILGASGLTSEGATDARLEPAAIFSVLASRAAETLVVADRSKFDKVFPARYASWRELGALVCDQTPEGPLAETLRRHGVEVTVA</sequence>
<proteinExistence type="predicted"/>
<dbReference type="InterPro" id="IPR037171">
    <property type="entry name" value="NagB/RpiA_transferase-like"/>
</dbReference>
<dbReference type="PROSITE" id="PS51000">
    <property type="entry name" value="HTH_DEOR_2"/>
    <property type="match status" value="1"/>
</dbReference>
<dbReference type="RefSeq" id="WP_204948769.1">
    <property type="nucleotide sequence ID" value="NZ_BSFF01000002.1"/>
</dbReference>
<dbReference type="PRINTS" id="PR00037">
    <property type="entry name" value="HTHLACR"/>
</dbReference>
<keyword evidence="4" id="KW-0804">Transcription</keyword>
<evidence type="ECO:0000256" key="1">
    <source>
        <dbReference type="ARBA" id="ARBA00022491"/>
    </source>
</evidence>
<name>A0A9W6ISB2_9HYPH</name>
<accession>A0A9W6ISB2</accession>
<reference evidence="7 8" key="2">
    <citation type="submission" date="2021-01" db="EMBL/GenBank/DDBJ databases">
        <title>Genomic Encyclopedia of Type Strains, Phase IV (KMG-IV): sequencing the most valuable type-strain genomes for metagenomic binning, comparative biology and taxonomic classification.</title>
        <authorList>
            <person name="Goeker M."/>
        </authorList>
    </citation>
    <scope>NUCLEOTIDE SEQUENCE [LARGE SCALE GENOMIC DNA]</scope>
    <source>
        <strain evidence="7 8">DSM 6130</strain>
    </source>
</reference>
<evidence type="ECO:0000259" key="5">
    <source>
        <dbReference type="PROSITE" id="PS51000"/>
    </source>
</evidence>
<dbReference type="Pfam" id="PF00455">
    <property type="entry name" value="DeoRC"/>
    <property type="match status" value="1"/>
</dbReference>
<evidence type="ECO:0000256" key="2">
    <source>
        <dbReference type="ARBA" id="ARBA00023015"/>
    </source>
</evidence>
<dbReference type="Gene3D" id="1.10.10.10">
    <property type="entry name" value="Winged helix-like DNA-binding domain superfamily/Winged helix DNA-binding domain"/>
    <property type="match status" value="1"/>
</dbReference>
<dbReference type="InterPro" id="IPR001034">
    <property type="entry name" value="DeoR_HTH"/>
</dbReference>
<keyword evidence="1" id="KW-0678">Repressor</keyword>
<dbReference type="Proteomes" id="UP001143400">
    <property type="component" value="Unassembled WGS sequence"/>
</dbReference>
<dbReference type="InterPro" id="IPR018356">
    <property type="entry name" value="Tscrpt_reg_HTH_DeoR_CS"/>
</dbReference>
<evidence type="ECO:0000256" key="4">
    <source>
        <dbReference type="ARBA" id="ARBA00023163"/>
    </source>
</evidence>
<dbReference type="AlphaFoldDB" id="A0A9W6ISB2"/>
<dbReference type="PROSITE" id="PS00894">
    <property type="entry name" value="HTH_DEOR_1"/>
    <property type="match status" value="1"/>
</dbReference>
<dbReference type="InterPro" id="IPR050313">
    <property type="entry name" value="Carb_Metab_HTH_regulators"/>
</dbReference>
<dbReference type="SMART" id="SM01134">
    <property type="entry name" value="DeoRC"/>
    <property type="match status" value="1"/>
</dbReference>
<dbReference type="SUPFAM" id="SSF100950">
    <property type="entry name" value="NagB/RpiA/CoA transferase-like"/>
    <property type="match status" value="1"/>
</dbReference>
<comment type="caution">
    <text evidence="6">The sequence shown here is derived from an EMBL/GenBank/DDBJ whole genome shotgun (WGS) entry which is preliminary data.</text>
</comment>
<organism evidence="6 9">
    <name type="scientific">Methylopila capsulata</name>
    <dbReference type="NCBI Taxonomy" id="61654"/>
    <lineage>
        <taxon>Bacteria</taxon>
        <taxon>Pseudomonadati</taxon>
        <taxon>Pseudomonadota</taxon>
        <taxon>Alphaproteobacteria</taxon>
        <taxon>Hyphomicrobiales</taxon>
        <taxon>Methylopilaceae</taxon>
        <taxon>Methylopila</taxon>
    </lineage>
</organism>
<reference evidence="6" key="3">
    <citation type="submission" date="2023-01" db="EMBL/GenBank/DDBJ databases">
        <authorList>
            <person name="Sun Q."/>
            <person name="Evtushenko L."/>
        </authorList>
    </citation>
    <scope>NUCLEOTIDE SEQUENCE</scope>
    <source>
        <strain evidence="6">VKM B-1606</strain>
    </source>
</reference>
<evidence type="ECO:0000313" key="9">
    <source>
        <dbReference type="Proteomes" id="UP001143400"/>
    </source>
</evidence>
<protein>
    <submittedName>
        <fullName evidence="6">DeoR family transcriptional regulator</fullName>
    </submittedName>
    <submittedName>
        <fullName evidence="7">DeoR/GlpR family transcriptional regulator of sugar metabolism</fullName>
    </submittedName>
</protein>
<evidence type="ECO:0000256" key="3">
    <source>
        <dbReference type="ARBA" id="ARBA00023125"/>
    </source>
</evidence>